<dbReference type="PANTHER" id="PTHR43434">
    <property type="entry name" value="PHOSPHOGLYCOLATE PHOSPHATASE"/>
    <property type="match status" value="1"/>
</dbReference>
<accession>A0A5B8U9C4</accession>
<dbReference type="SUPFAM" id="SSF56784">
    <property type="entry name" value="HAD-like"/>
    <property type="match status" value="1"/>
</dbReference>
<reference evidence="1 2" key="1">
    <citation type="journal article" date="2018" name="J. Microbiol.">
        <title>Baekduia soli gen. nov., sp. nov., a novel bacterium isolated from the soil of Baekdu Mountain and proposal of a novel family name, Baekduiaceae fam. nov.</title>
        <authorList>
            <person name="An D.S."/>
            <person name="Siddiqi M.Z."/>
            <person name="Kim K.H."/>
            <person name="Yu H.S."/>
            <person name="Im W.T."/>
        </authorList>
    </citation>
    <scope>NUCLEOTIDE SEQUENCE [LARGE SCALE GENOMIC DNA]</scope>
    <source>
        <strain evidence="1 2">BR7-21</strain>
    </source>
</reference>
<dbReference type="InterPro" id="IPR050155">
    <property type="entry name" value="HAD-like_hydrolase_sf"/>
</dbReference>
<dbReference type="Gene3D" id="1.10.150.240">
    <property type="entry name" value="Putative phosphatase, domain 2"/>
    <property type="match status" value="1"/>
</dbReference>
<dbReference type="SFLD" id="SFLDG01129">
    <property type="entry name" value="C1.5:_HAD__Beta-PGM__Phosphata"/>
    <property type="match status" value="1"/>
</dbReference>
<dbReference type="KEGG" id="bsol:FSW04_20755"/>
<dbReference type="InterPro" id="IPR041492">
    <property type="entry name" value="HAD_2"/>
</dbReference>
<evidence type="ECO:0000313" key="1">
    <source>
        <dbReference type="EMBL" id="QEC49759.1"/>
    </source>
</evidence>
<dbReference type="GO" id="GO:0016787">
    <property type="term" value="F:hydrolase activity"/>
    <property type="evidence" value="ECO:0007669"/>
    <property type="project" value="UniProtKB-KW"/>
</dbReference>
<dbReference type="AlphaFoldDB" id="A0A5B8U9C4"/>
<dbReference type="GO" id="GO:0004713">
    <property type="term" value="F:protein tyrosine kinase activity"/>
    <property type="evidence" value="ECO:0007669"/>
    <property type="project" value="TreeGrafter"/>
</dbReference>
<dbReference type="OrthoDB" id="9793014at2"/>
<dbReference type="RefSeq" id="WP_146922124.1">
    <property type="nucleotide sequence ID" value="NZ_CP042430.1"/>
</dbReference>
<dbReference type="Gene3D" id="3.40.50.1000">
    <property type="entry name" value="HAD superfamily/HAD-like"/>
    <property type="match status" value="1"/>
</dbReference>
<name>A0A5B8U9C4_9ACTN</name>
<dbReference type="GO" id="GO:0005829">
    <property type="term" value="C:cytosol"/>
    <property type="evidence" value="ECO:0007669"/>
    <property type="project" value="TreeGrafter"/>
</dbReference>
<dbReference type="InterPro" id="IPR023198">
    <property type="entry name" value="PGP-like_dom2"/>
</dbReference>
<dbReference type="Proteomes" id="UP000321805">
    <property type="component" value="Chromosome"/>
</dbReference>
<dbReference type="EMBL" id="CP042430">
    <property type="protein sequence ID" value="QEC49759.1"/>
    <property type="molecule type" value="Genomic_DNA"/>
</dbReference>
<protein>
    <submittedName>
        <fullName evidence="1">HAD family hydrolase</fullName>
    </submittedName>
</protein>
<keyword evidence="1" id="KW-0378">Hydrolase</keyword>
<dbReference type="SFLD" id="SFLDS00003">
    <property type="entry name" value="Haloacid_Dehalogenase"/>
    <property type="match status" value="1"/>
</dbReference>
<dbReference type="PANTHER" id="PTHR43434:SF20">
    <property type="entry name" value="5'-NUCLEOTIDASE"/>
    <property type="match status" value="1"/>
</dbReference>
<evidence type="ECO:0000313" key="2">
    <source>
        <dbReference type="Proteomes" id="UP000321805"/>
    </source>
</evidence>
<sequence length="215" mass="22396">MIAADAVLFDLDGVLVDSRAAFVAAVNGVLEEQGRAPRPAADLHPFIGPPLHRTFATLAPELDDAGLDALVLAYRVRYRAGMVAGSRLFDGVAATLGLLAQTMPLVVATSKAHALARPLLEALGIAEHFAAIVGPSLQARDESKALTIGRALRDLPHSRRPVMIGDRKFDVLGARAHDVPCIGALWGVGGEAELVEAGAAALAERPEDLPALLGA</sequence>
<organism evidence="1 2">
    <name type="scientific">Baekduia soli</name>
    <dbReference type="NCBI Taxonomy" id="496014"/>
    <lineage>
        <taxon>Bacteria</taxon>
        <taxon>Bacillati</taxon>
        <taxon>Actinomycetota</taxon>
        <taxon>Thermoleophilia</taxon>
        <taxon>Solirubrobacterales</taxon>
        <taxon>Baekduiaceae</taxon>
        <taxon>Baekduia</taxon>
    </lineage>
</organism>
<dbReference type="InterPro" id="IPR023214">
    <property type="entry name" value="HAD_sf"/>
</dbReference>
<keyword evidence="2" id="KW-1185">Reference proteome</keyword>
<dbReference type="InterPro" id="IPR036412">
    <property type="entry name" value="HAD-like_sf"/>
</dbReference>
<dbReference type="Pfam" id="PF13419">
    <property type="entry name" value="HAD_2"/>
    <property type="match status" value="1"/>
</dbReference>
<gene>
    <name evidence="1" type="ORF">FSW04_20755</name>
</gene>
<proteinExistence type="predicted"/>